<evidence type="ECO:0000256" key="5">
    <source>
        <dbReference type="ARBA" id="ARBA00023002"/>
    </source>
</evidence>
<dbReference type="InterPro" id="IPR050741">
    <property type="entry name" value="Acyl-CoA_dehydrogenase"/>
</dbReference>
<dbReference type="Gene3D" id="2.40.110.10">
    <property type="entry name" value="Butyryl-CoA Dehydrogenase, subunit A, domain 2"/>
    <property type="match status" value="1"/>
</dbReference>
<dbReference type="Gene3D" id="1.20.140.10">
    <property type="entry name" value="Butyryl-CoA Dehydrogenase, subunit A, domain 3"/>
    <property type="match status" value="1"/>
</dbReference>
<feature type="domain" description="Acyl-CoA dehydrogenase/oxidase C-terminal" evidence="8">
    <location>
        <begin position="265"/>
        <end position="401"/>
    </location>
</feature>
<keyword evidence="3 6" id="KW-0285">Flavoprotein</keyword>
<dbReference type="GO" id="GO:0003995">
    <property type="term" value="F:acyl-CoA dehydrogenase activity"/>
    <property type="evidence" value="ECO:0007669"/>
    <property type="project" value="TreeGrafter"/>
</dbReference>
<evidence type="ECO:0000256" key="2">
    <source>
        <dbReference type="ARBA" id="ARBA00009347"/>
    </source>
</evidence>
<evidence type="ECO:0000259" key="9">
    <source>
        <dbReference type="Pfam" id="PF02770"/>
    </source>
</evidence>
<dbReference type="InterPro" id="IPR006091">
    <property type="entry name" value="Acyl-CoA_Oxase/DH_mid-dom"/>
</dbReference>
<feature type="compositionally biased region" description="Basic and acidic residues" evidence="7">
    <location>
        <begin position="1"/>
        <end position="10"/>
    </location>
</feature>
<dbReference type="InterPro" id="IPR036250">
    <property type="entry name" value="AcylCo_DH-like_C"/>
</dbReference>
<evidence type="ECO:0000256" key="3">
    <source>
        <dbReference type="ARBA" id="ARBA00022630"/>
    </source>
</evidence>
<evidence type="ECO:0000259" key="8">
    <source>
        <dbReference type="Pfam" id="PF00441"/>
    </source>
</evidence>
<dbReference type="Pfam" id="PF02770">
    <property type="entry name" value="Acyl-CoA_dh_M"/>
    <property type="match status" value="1"/>
</dbReference>
<keyword evidence="11" id="KW-1185">Reference proteome</keyword>
<comment type="similarity">
    <text evidence="2 6">Belongs to the acyl-CoA dehydrogenase family.</text>
</comment>
<comment type="cofactor">
    <cofactor evidence="1 6">
        <name>FAD</name>
        <dbReference type="ChEBI" id="CHEBI:57692"/>
    </cofactor>
</comment>
<dbReference type="EMBL" id="CP059322">
    <property type="protein sequence ID" value="QLQ40492.2"/>
    <property type="molecule type" value="Genomic_DNA"/>
</dbReference>
<keyword evidence="5 6" id="KW-0560">Oxidoreductase</keyword>
<dbReference type="InterPro" id="IPR037069">
    <property type="entry name" value="AcylCoA_DH/ox_N_sf"/>
</dbReference>
<dbReference type="PANTHER" id="PTHR48083:SF2">
    <property type="entry name" value="MEDIUM-CHAIN SPECIFIC ACYL-COA DEHYDROGENASE, MITOCHONDRIAL"/>
    <property type="match status" value="1"/>
</dbReference>
<reference evidence="11" key="1">
    <citation type="submission" date="2020-07" db="EMBL/GenBank/DDBJ databases">
        <title>A new Micromonospora strain with potent antibiotic activity isolated from the microbiome of a mid-Atlantic deep-sea sponge.</title>
        <authorList>
            <person name="Back C.R."/>
            <person name="Stennett H.L."/>
            <person name="Williams S.E."/>
            <person name="Wang L."/>
            <person name="Ojeda Gomez J."/>
            <person name="Abdulle O.M."/>
            <person name="Duffy T."/>
            <person name="Hendry K.R."/>
            <person name="Powell D."/>
            <person name="Stach J.E."/>
            <person name="Essex-Lopresti A.E."/>
            <person name="Willis C.L."/>
            <person name="Curnow P."/>
            <person name="Race P.R."/>
        </authorList>
    </citation>
    <scope>NUCLEOTIDE SEQUENCE [LARGE SCALE GENOMIC DNA]</scope>
    <source>
        <strain evidence="11">28ISP2-46</strain>
    </source>
</reference>
<organism evidence="10 11">
    <name type="scientific">Micromonospora robiginosa</name>
    <dbReference type="NCBI Taxonomy" id="2749844"/>
    <lineage>
        <taxon>Bacteria</taxon>
        <taxon>Bacillati</taxon>
        <taxon>Actinomycetota</taxon>
        <taxon>Actinomycetes</taxon>
        <taxon>Micromonosporales</taxon>
        <taxon>Micromonosporaceae</taxon>
        <taxon>Micromonospora</taxon>
    </lineage>
</organism>
<dbReference type="Gene3D" id="1.10.540.10">
    <property type="entry name" value="Acyl-CoA dehydrogenase/oxidase, N-terminal domain"/>
    <property type="match status" value="1"/>
</dbReference>
<dbReference type="AlphaFoldDB" id="A0A7L6BEV5"/>
<evidence type="ECO:0000256" key="4">
    <source>
        <dbReference type="ARBA" id="ARBA00022827"/>
    </source>
</evidence>
<dbReference type="Proteomes" id="UP000510844">
    <property type="component" value="Chromosome"/>
</dbReference>
<dbReference type="GO" id="GO:0033539">
    <property type="term" value="P:fatty acid beta-oxidation using acyl-CoA dehydrogenase"/>
    <property type="evidence" value="ECO:0007669"/>
    <property type="project" value="TreeGrafter"/>
</dbReference>
<dbReference type="SUPFAM" id="SSF56645">
    <property type="entry name" value="Acyl-CoA dehydrogenase NM domain-like"/>
    <property type="match status" value="1"/>
</dbReference>
<evidence type="ECO:0000256" key="1">
    <source>
        <dbReference type="ARBA" id="ARBA00001974"/>
    </source>
</evidence>
<evidence type="ECO:0000256" key="7">
    <source>
        <dbReference type="SAM" id="MobiDB-lite"/>
    </source>
</evidence>
<gene>
    <name evidence="10" type="ORF">H1D33_23900</name>
</gene>
<feature type="region of interest" description="Disordered" evidence="7">
    <location>
        <begin position="1"/>
        <end position="54"/>
    </location>
</feature>
<dbReference type="Pfam" id="PF00441">
    <property type="entry name" value="Acyl-CoA_dh_1"/>
    <property type="match status" value="1"/>
</dbReference>
<reference evidence="10 11" key="2">
    <citation type="journal article" date="2021" name="Mar. Drugs">
        <title>A New Micromonospora Strain with Antibiotic Activity Isolated from the Microbiome of a Mid-Atlantic Deep-Sea Sponge.</title>
        <authorList>
            <person name="Back C.R."/>
            <person name="Stennett H.L."/>
            <person name="Williams S.E."/>
            <person name="Wang L."/>
            <person name="Ojeda Gomez J."/>
            <person name="Abdulle O.M."/>
            <person name="Duffy T."/>
            <person name="Neal C."/>
            <person name="Mantell J."/>
            <person name="Jepson M.A."/>
            <person name="Hendry K.R."/>
            <person name="Powell D."/>
            <person name="Stach J.E.M."/>
            <person name="Essex-Lopresti A.E."/>
            <person name="Willis C.L."/>
            <person name="Curnow P."/>
            <person name="Race P.R."/>
        </authorList>
    </citation>
    <scope>NUCLEOTIDE SEQUENCE [LARGE SCALE GENOMIC DNA]</scope>
    <source>
        <strain evidence="10 11">28ISP2-46</strain>
    </source>
</reference>
<evidence type="ECO:0000313" key="11">
    <source>
        <dbReference type="Proteomes" id="UP000510844"/>
    </source>
</evidence>
<dbReference type="PANTHER" id="PTHR48083">
    <property type="entry name" value="MEDIUM-CHAIN SPECIFIC ACYL-COA DEHYDROGENASE, MITOCHONDRIAL-RELATED"/>
    <property type="match status" value="1"/>
</dbReference>
<dbReference type="InterPro" id="IPR009075">
    <property type="entry name" value="AcylCo_DH/oxidase_C"/>
</dbReference>
<feature type="compositionally biased region" description="Low complexity" evidence="7">
    <location>
        <begin position="11"/>
        <end position="25"/>
    </location>
</feature>
<dbReference type="SUPFAM" id="SSF47203">
    <property type="entry name" value="Acyl-CoA dehydrogenase C-terminal domain-like"/>
    <property type="match status" value="1"/>
</dbReference>
<sequence length="410" mass="41961">MPESTRHAPGGEDTAPAGDDAAPDASRTMPAEDRAAPDASRTMPAEDRAAPDGGRAEVRAALSGVDPADARAVWRALGAGGVTAALYPRGDQPDPGRLAALLTELDARCPLGVTLSVCVQVATVLPLLTGADGPAERVRRGMLRGDTVVALAVTDAAGSGSDLLDAATRVKLGAGTATLDGTKTWITNATTCDAALVLARHREARHFTSFCWLLAPAGAPGVTVSSAGRAFAGSGVGHLRFDGVALDPDTVVGRPGRALAGFARQVGVERLAGALWARAICHRLLAGLRDWLRRRPAAEGTLWDRPAIRERYARCLVAVHQLDALCAPALAAADAVVSTADGMVLKVAAAETVDRVAAEAVRLRGADAFRDGGEAHLRGEVAMFGIAGGATGAMLAGIADHADDLLGDLT</sequence>
<name>A0A7L6BEV5_9ACTN</name>
<feature type="domain" description="Acyl-CoA oxidase/dehydrogenase middle" evidence="9">
    <location>
        <begin position="150"/>
        <end position="244"/>
    </location>
</feature>
<protein>
    <submittedName>
        <fullName evidence="10">Acyl-CoA dehydrogenase family protein</fullName>
    </submittedName>
</protein>
<keyword evidence="4 6" id="KW-0274">FAD</keyword>
<feature type="compositionally biased region" description="Basic and acidic residues" evidence="7">
    <location>
        <begin position="44"/>
        <end position="54"/>
    </location>
</feature>
<evidence type="ECO:0000256" key="6">
    <source>
        <dbReference type="RuleBase" id="RU362125"/>
    </source>
</evidence>
<dbReference type="GO" id="GO:0005737">
    <property type="term" value="C:cytoplasm"/>
    <property type="evidence" value="ECO:0007669"/>
    <property type="project" value="TreeGrafter"/>
</dbReference>
<accession>A0A7L6BEV5</accession>
<evidence type="ECO:0000313" key="10">
    <source>
        <dbReference type="EMBL" id="QLQ40492.2"/>
    </source>
</evidence>
<dbReference type="GO" id="GO:0050660">
    <property type="term" value="F:flavin adenine dinucleotide binding"/>
    <property type="evidence" value="ECO:0007669"/>
    <property type="project" value="InterPro"/>
</dbReference>
<dbReference type="KEGG" id="mfeu:H1D33_23900"/>
<proteinExistence type="inferred from homology"/>
<dbReference type="InterPro" id="IPR046373">
    <property type="entry name" value="Acyl-CoA_Oxase/DH_mid-dom_sf"/>
</dbReference>
<dbReference type="InterPro" id="IPR009100">
    <property type="entry name" value="AcylCoA_DH/oxidase_NM_dom_sf"/>
</dbReference>
<dbReference type="RefSeq" id="WP_246411587.1">
    <property type="nucleotide sequence ID" value="NZ_CP059322.2"/>
</dbReference>